<evidence type="ECO:0000313" key="9">
    <source>
        <dbReference type="Proteomes" id="UP000307173"/>
    </source>
</evidence>
<keyword evidence="3" id="KW-0862">Zinc</keyword>
<comment type="caution">
    <text evidence="8">The sequence shown here is derived from an EMBL/GenBank/DDBJ whole genome shotgun (WGS) entry which is preliminary data.</text>
</comment>
<dbReference type="Proteomes" id="UP000307173">
    <property type="component" value="Unassembled WGS sequence"/>
</dbReference>
<dbReference type="InterPro" id="IPR047243">
    <property type="entry name" value="RING-H2_BRAP2"/>
</dbReference>
<dbReference type="EMBL" id="SELW01000653">
    <property type="protein sequence ID" value="TID15459.1"/>
    <property type="molecule type" value="Genomic_DNA"/>
</dbReference>
<dbReference type="GO" id="GO:0008270">
    <property type="term" value="F:zinc ion binding"/>
    <property type="evidence" value="ECO:0007669"/>
    <property type="project" value="UniProtKB-KW"/>
</dbReference>
<keyword evidence="1" id="KW-0479">Metal-binding</keyword>
<dbReference type="InterPro" id="IPR011422">
    <property type="entry name" value="BRAP2/ETP1_RRM"/>
</dbReference>
<keyword evidence="9" id="KW-1185">Reference proteome</keyword>
<accession>A0A4T0WWP7</accession>
<keyword evidence="5" id="KW-0175">Coiled coil</keyword>
<dbReference type="SMART" id="SM00290">
    <property type="entry name" value="ZnF_UBP"/>
    <property type="match status" value="1"/>
</dbReference>
<dbReference type="SMART" id="SM00184">
    <property type="entry name" value="RING"/>
    <property type="match status" value="1"/>
</dbReference>
<feature type="domain" description="UBP-type" evidence="7">
    <location>
        <begin position="223"/>
        <end position="331"/>
    </location>
</feature>
<dbReference type="PROSITE" id="PS50271">
    <property type="entry name" value="ZF_UBP"/>
    <property type="match status" value="1"/>
</dbReference>
<evidence type="ECO:0000256" key="2">
    <source>
        <dbReference type="ARBA" id="ARBA00022771"/>
    </source>
</evidence>
<dbReference type="Gene3D" id="3.30.40.10">
    <property type="entry name" value="Zinc/RING finger domain, C3HC4 (zinc finger)"/>
    <property type="match status" value="2"/>
</dbReference>
<dbReference type="Pfam" id="PF02148">
    <property type="entry name" value="zf-UBP"/>
    <property type="match status" value="1"/>
</dbReference>
<gene>
    <name evidence="8" type="ORF">CANINC_004425</name>
</gene>
<evidence type="ECO:0000256" key="5">
    <source>
        <dbReference type="SAM" id="Coils"/>
    </source>
</evidence>
<protein>
    <recommendedName>
        <fullName evidence="10">RING-type domain-containing protein</fullName>
    </recommendedName>
</protein>
<dbReference type="GO" id="GO:0007265">
    <property type="term" value="P:Ras protein signal transduction"/>
    <property type="evidence" value="ECO:0007669"/>
    <property type="project" value="TreeGrafter"/>
</dbReference>
<dbReference type="InterPro" id="IPR001841">
    <property type="entry name" value="Znf_RING"/>
</dbReference>
<evidence type="ECO:0000256" key="4">
    <source>
        <dbReference type="PROSITE-ProRule" id="PRU00502"/>
    </source>
</evidence>
<dbReference type="Pfam" id="PF07576">
    <property type="entry name" value="BRAP2"/>
    <property type="match status" value="1"/>
</dbReference>
<evidence type="ECO:0008006" key="10">
    <source>
        <dbReference type="Google" id="ProtNLM"/>
    </source>
</evidence>
<feature type="domain" description="RING-type" evidence="6">
    <location>
        <begin position="186"/>
        <end position="226"/>
    </location>
</feature>
<evidence type="ECO:0000259" key="7">
    <source>
        <dbReference type="PROSITE" id="PS50271"/>
    </source>
</evidence>
<organism evidence="8 9">
    <name type="scientific">Pichia inconspicua</name>
    <dbReference type="NCBI Taxonomy" id="52247"/>
    <lineage>
        <taxon>Eukaryota</taxon>
        <taxon>Fungi</taxon>
        <taxon>Dikarya</taxon>
        <taxon>Ascomycota</taxon>
        <taxon>Saccharomycotina</taxon>
        <taxon>Pichiomycetes</taxon>
        <taxon>Pichiales</taxon>
        <taxon>Pichiaceae</taxon>
        <taxon>Pichia</taxon>
    </lineage>
</organism>
<dbReference type="GO" id="GO:0061630">
    <property type="term" value="F:ubiquitin protein ligase activity"/>
    <property type="evidence" value="ECO:0007669"/>
    <property type="project" value="TreeGrafter"/>
</dbReference>
<evidence type="ECO:0000256" key="1">
    <source>
        <dbReference type="ARBA" id="ARBA00022723"/>
    </source>
</evidence>
<dbReference type="STRING" id="52247.A0A4T0WWP7"/>
<reference evidence="8 9" key="1">
    <citation type="journal article" date="2019" name="Front. Genet.">
        <title>Whole-Genome Sequencing of the Opportunistic Yeast Pathogen Candida inconspicua Uncovers Its Hybrid Origin.</title>
        <authorList>
            <person name="Mixao V."/>
            <person name="Hansen A.P."/>
            <person name="Saus E."/>
            <person name="Boekhout T."/>
            <person name="Lass-Florl C."/>
            <person name="Gabaldon T."/>
        </authorList>
    </citation>
    <scope>NUCLEOTIDE SEQUENCE [LARGE SCALE GENOMIC DNA]</scope>
    <source>
        <strain evidence="8 9">CBS 180</strain>
    </source>
</reference>
<dbReference type="OrthoDB" id="273556at2759"/>
<dbReference type="InterPro" id="IPR013083">
    <property type="entry name" value="Znf_RING/FYVE/PHD"/>
</dbReference>
<dbReference type="SUPFAM" id="SSF57850">
    <property type="entry name" value="RING/U-box"/>
    <property type="match status" value="2"/>
</dbReference>
<dbReference type="Pfam" id="PF13639">
    <property type="entry name" value="zf-RING_2"/>
    <property type="match status" value="1"/>
</dbReference>
<dbReference type="GO" id="GO:0005737">
    <property type="term" value="C:cytoplasm"/>
    <property type="evidence" value="ECO:0007669"/>
    <property type="project" value="TreeGrafter"/>
</dbReference>
<name>A0A4T0WWP7_9ASCO</name>
<feature type="coiled-coil region" evidence="5">
    <location>
        <begin position="353"/>
        <end position="457"/>
    </location>
</feature>
<dbReference type="InterPro" id="IPR001607">
    <property type="entry name" value="Znf_UBP"/>
</dbReference>
<keyword evidence="2 4" id="KW-0863">Zinc-finger</keyword>
<sequence>MSANTPLTSLNKRSIVGERLEAELLGAGVVRLYRDSDGHLNESMIENKKLKSIPGNNTTVAILAVPFYFTASDLLLGFFDSDDSSKISHLRMVKSVSPNRYMLLVKLRSSEYVKPFLRKYQGRNFNSFEPEKCSVIEIKEIIFRSEAGNDISRLSNSLPYLLEDPFTNEKYEKNDRSYNYTELATCPVCLDRLDSTISGLFTIPCQHTYHSSCLSKWKDDTCPVCRYSNKEKSKLSDDTSSREMSSTTSDEVENCVICHSTSNLWICLICGNVGCGRYHQKHAIGHWEQTGHCFAMEANSQRVWDYSADGYVHRLVQNEADGKIIELPLKDESNRSNDEKIDKIGFEYSKLLIDQLESQRRHYESRMEDLFLELSTKDKYIEKLKGIEKQFHLLESENIKEKSKIEERMNSVERNLVTLSEKNTKLTELNKTLISTIKDLKQQNDILGKQNKNLHEQVGDLMFYLDSQDKFKDASDDVREGTIVTYPNRNG</sequence>
<proteinExistence type="predicted"/>
<dbReference type="AlphaFoldDB" id="A0A4T0WWP7"/>
<evidence type="ECO:0000259" key="6">
    <source>
        <dbReference type="PROSITE" id="PS50089"/>
    </source>
</evidence>
<dbReference type="PROSITE" id="PS50089">
    <property type="entry name" value="ZF_RING_2"/>
    <property type="match status" value="1"/>
</dbReference>
<dbReference type="CDD" id="cd16457">
    <property type="entry name" value="RING-H2_BRAP2"/>
    <property type="match status" value="1"/>
</dbReference>
<dbReference type="PANTHER" id="PTHR24007">
    <property type="entry name" value="BRCA1-ASSOCIATED PROTEIN"/>
    <property type="match status" value="1"/>
</dbReference>
<dbReference type="GO" id="GO:0016567">
    <property type="term" value="P:protein ubiquitination"/>
    <property type="evidence" value="ECO:0007669"/>
    <property type="project" value="TreeGrafter"/>
</dbReference>
<dbReference type="PANTHER" id="PTHR24007:SF7">
    <property type="entry name" value="BRCA1-ASSOCIATED PROTEIN"/>
    <property type="match status" value="1"/>
</dbReference>
<evidence type="ECO:0000313" key="8">
    <source>
        <dbReference type="EMBL" id="TID15459.1"/>
    </source>
</evidence>
<evidence type="ECO:0000256" key="3">
    <source>
        <dbReference type="ARBA" id="ARBA00022833"/>
    </source>
</evidence>